<evidence type="ECO:0000256" key="3">
    <source>
        <dbReference type="ARBA" id="ARBA00022989"/>
    </source>
</evidence>
<organism evidence="7 8">
    <name type="scientific">Pachysolen tannophilus NRRL Y-2460</name>
    <dbReference type="NCBI Taxonomy" id="669874"/>
    <lineage>
        <taxon>Eukaryota</taxon>
        <taxon>Fungi</taxon>
        <taxon>Dikarya</taxon>
        <taxon>Ascomycota</taxon>
        <taxon>Saccharomycotina</taxon>
        <taxon>Pichiomycetes</taxon>
        <taxon>Pachysolenaceae</taxon>
        <taxon>Pachysolen</taxon>
    </lineage>
</organism>
<evidence type="ECO:0000256" key="6">
    <source>
        <dbReference type="SAM" id="Phobius"/>
    </source>
</evidence>
<proteinExistence type="predicted"/>
<dbReference type="InterPro" id="IPR004776">
    <property type="entry name" value="Mem_transp_PIN-like"/>
</dbReference>
<dbReference type="PANTHER" id="PTHR31274:SF1">
    <property type="entry name" value="AGL149CP"/>
    <property type="match status" value="1"/>
</dbReference>
<reference evidence="8" key="1">
    <citation type="submission" date="2016-05" db="EMBL/GenBank/DDBJ databases">
        <title>Comparative genomics of biotechnologically important yeasts.</title>
        <authorList>
            <consortium name="DOE Joint Genome Institute"/>
            <person name="Riley R."/>
            <person name="Haridas S."/>
            <person name="Wolfe K.H."/>
            <person name="Lopes M.R."/>
            <person name="Hittinger C.T."/>
            <person name="Goker M."/>
            <person name="Salamov A."/>
            <person name="Wisecaver J."/>
            <person name="Long T.M."/>
            <person name="Aerts A.L."/>
            <person name="Barry K."/>
            <person name="Choi C."/>
            <person name="Clum A."/>
            <person name="Coughlan A.Y."/>
            <person name="Deshpande S."/>
            <person name="Douglass A.P."/>
            <person name="Hanson S.J."/>
            <person name="Klenk H.-P."/>
            <person name="Labutti K."/>
            <person name="Lapidus A."/>
            <person name="Lindquist E."/>
            <person name="Lipzen A."/>
            <person name="Meier-Kolthoff J.P."/>
            <person name="Ohm R.A."/>
            <person name="Otillar R.P."/>
            <person name="Pangilinan J."/>
            <person name="Peng Y."/>
            <person name="Rokas A."/>
            <person name="Rosa C.A."/>
            <person name="Scheuner C."/>
            <person name="Sibirny A.A."/>
            <person name="Slot J.C."/>
            <person name="Stielow J.B."/>
            <person name="Sun H."/>
            <person name="Kurtzman C.P."/>
            <person name="Blackwell M."/>
            <person name="Grigoriev I.V."/>
            <person name="Jeffries T.W."/>
        </authorList>
    </citation>
    <scope>NUCLEOTIDE SEQUENCE [LARGE SCALE GENOMIC DNA]</scope>
    <source>
        <strain evidence="8">NRRL Y-2460</strain>
    </source>
</reference>
<dbReference type="GO" id="GO:0016020">
    <property type="term" value="C:membrane"/>
    <property type="evidence" value="ECO:0007669"/>
    <property type="project" value="UniProtKB-SubCell"/>
</dbReference>
<feature type="transmembrane region" description="Helical" evidence="6">
    <location>
        <begin position="141"/>
        <end position="164"/>
    </location>
</feature>
<accession>A0A1E4TSH9</accession>
<feature type="compositionally biased region" description="Polar residues" evidence="5">
    <location>
        <begin position="213"/>
        <end position="243"/>
    </location>
</feature>
<dbReference type="AlphaFoldDB" id="A0A1E4TSH9"/>
<evidence type="ECO:0000256" key="1">
    <source>
        <dbReference type="ARBA" id="ARBA00004141"/>
    </source>
</evidence>
<feature type="transmembrane region" description="Helical" evidence="6">
    <location>
        <begin position="71"/>
        <end position="95"/>
    </location>
</feature>
<evidence type="ECO:0000313" key="7">
    <source>
        <dbReference type="EMBL" id="ODV94696.1"/>
    </source>
</evidence>
<keyword evidence="3 6" id="KW-1133">Transmembrane helix</keyword>
<feature type="transmembrane region" description="Helical" evidence="6">
    <location>
        <begin position="511"/>
        <end position="535"/>
    </location>
</feature>
<dbReference type="Pfam" id="PF03547">
    <property type="entry name" value="Mem_trans"/>
    <property type="match status" value="1"/>
</dbReference>
<feature type="transmembrane region" description="Helical" evidence="6">
    <location>
        <begin position="41"/>
        <end position="59"/>
    </location>
</feature>
<feature type="transmembrane region" description="Helical" evidence="6">
    <location>
        <begin position="479"/>
        <end position="499"/>
    </location>
</feature>
<evidence type="ECO:0000313" key="8">
    <source>
        <dbReference type="Proteomes" id="UP000094236"/>
    </source>
</evidence>
<keyword evidence="8" id="KW-1185">Reference proteome</keyword>
<evidence type="ECO:0000256" key="2">
    <source>
        <dbReference type="ARBA" id="ARBA00022692"/>
    </source>
</evidence>
<dbReference type="STRING" id="669874.A0A1E4TSH9"/>
<keyword evidence="4 6" id="KW-0472">Membrane</keyword>
<feature type="transmembrane region" description="Helical" evidence="6">
    <location>
        <begin position="440"/>
        <end position="459"/>
    </location>
</feature>
<comment type="subcellular location">
    <subcellularLocation>
        <location evidence="1">Membrane</location>
        <topology evidence="1">Multi-pass membrane protein</topology>
    </subcellularLocation>
</comment>
<dbReference type="InterPro" id="IPR040254">
    <property type="entry name" value="Ecm3-like"/>
</dbReference>
<feature type="transmembrane region" description="Helical" evidence="6">
    <location>
        <begin position="405"/>
        <end position="428"/>
    </location>
</feature>
<dbReference type="EMBL" id="KV454015">
    <property type="protein sequence ID" value="ODV94696.1"/>
    <property type="molecule type" value="Genomic_DNA"/>
</dbReference>
<feature type="transmembrane region" description="Helical" evidence="6">
    <location>
        <begin position="365"/>
        <end position="385"/>
    </location>
</feature>
<dbReference type="GO" id="GO:0055085">
    <property type="term" value="P:transmembrane transport"/>
    <property type="evidence" value="ECO:0007669"/>
    <property type="project" value="InterPro"/>
</dbReference>
<evidence type="ECO:0008006" key="9">
    <source>
        <dbReference type="Google" id="ProtNLM"/>
    </source>
</evidence>
<evidence type="ECO:0000256" key="5">
    <source>
        <dbReference type="SAM" id="MobiDB-lite"/>
    </source>
</evidence>
<protein>
    <recommendedName>
        <fullName evidence="9">Auxin efflux carrier</fullName>
    </recommendedName>
</protein>
<sequence>MVSLGSIIYTAVKPIFKIYIIIGVGYFLGKKNLLSVDTTRNISDIILFTLLPCLIFSKIVTNIDNSDLKQIGIICLTAVLLYFAGLIGSLICYFITPVPKNWLGGCLSVGFFPNISDLPIAYVQTLDTGSLFTEDEGDKGVAYVCIYLAVQTIFQFNLGMYRMIEYDLKDEIKRCIDIENKIENSENAIFDSDDDLVQRRDFSVVNSSNINRGRTIHGSSSSNHPTVNRQGGVSKSRTISSNNNEDKEHERFLEANLGNLRGVNRAKSRRLSATQSISNSVMTTSSSVRNLDLRKLPSQNIDDIVNQYSQVEKLRSGTHEATVVGLGDLDVRPVQSRTNKWGLSDFLNALLLVLENCKRPPSVSLILSITISMIPWVKALFVTTTQVSLPNAPDGMPPLSFLMDFATYVSEACVPLGLLLLGATLARLSVGKMPKGYWKVPLSLTLLRLIILPIIGVLFNHRLNKIGWFGGDKMLQFIGSINFGLPNATSLIYLTAFYTPAESSEHIQMDYLALTYIFEYPVLAISLPFLTTYVLKVSLGY</sequence>
<dbReference type="OrthoDB" id="435607at2759"/>
<gene>
    <name evidence="7" type="ORF">PACTADRAFT_69610</name>
</gene>
<dbReference type="PANTHER" id="PTHR31274">
    <property type="entry name" value="PROTEIN ECM3"/>
    <property type="match status" value="1"/>
</dbReference>
<feature type="transmembrane region" description="Helical" evidence="6">
    <location>
        <begin position="6"/>
        <end position="29"/>
    </location>
</feature>
<name>A0A1E4TSH9_PACTA</name>
<evidence type="ECO:0000256" key="4">
    <source>
        <dbReference type="ARBA" id="ARBA00023136"/>
    </source>
</evidence>
<feature type="transmembrane region" description="Helical" evidence="6">
    <location>
        <begin position="102"/>
        <end position="121"/>
    </location>
</feature>
<keyword evidence="2 6" id="KW-0812">Transmembrane</keyword>
<dbReference type="Proteomes" id="UP000094236">
    <property type="component" value="Unassembled WGS sequence"/>
</dbReference>
<feature type="region of interest" description="Disordered" evidence="5">
    <location>
        <begin position="213"/>
        <end position="248"/>
    </location>
</feature>